<reference evidence="1 2" key="1">
    <citation type="submission" date="2024-09" db="EMBL/GenBank/DDBJ databases">
        <authorList>
            <person name="Sun Q."/>
            <person name="Mori K."/>
        </authorList>
    </citation>
    <scope>NUCLEOTIDE SEQUENCE [LARGE SCALE GENOMIC DNA]</scope>
    <source>
        <strain evidence="1 2">KCTC 42086</strain>
    </source>
</reference>
<proteinExistence type="predicted"/>
<comment type="caution">
    <text evidence="1">The sequence shown here is derived from an EMBL/GenBank/DDBJ whole genome shotgun (WGS) entry which is preliminary data.</text>
</comment>
<evidence type="ECO:0000313" key="2">
    <source>
        <dbReference type="Proteomes" id="UP001589920"/>
    </source>
</evidence>
<evidence type="ECO:0000313" key="1">
    <source>
        <dbReference type="EMBL" id="MFC0810800.1"/>
    </source>
</evidence>
<gene>
    <name evidence="1" type="ORF">ACFHYO_01550</name>
</gene>
<keyword evidence="2" id="KW-1185">Reference proteome</keyword>
<dbReference type="EMBL" id="JBHMQU010000007">
    <property type="protein sequence ID" value="MFC0810800.1"/>
    <property type="molecule type" value="Genomic_DNA"/>
</dbReference>
<sequence>MKDKSPLRDVYIAGNDALLFQMVLNYLRACEDVFWHGAKPDSYILKTIGVQALFDILRQLAGKAYADRKISEEYFVGKLKGARGIDFSEDVFKNPSGSGRTFIRKEIEAAIFIEQDGDQFSA</sequence>
<organism evidence="1 2">
    <name type="scientific">Paracoccus panacisoli</name>
    <dbReference type="NCBI Taxonomy" id="1510163"/>
    <lineage>
        <taxon>Bacteria</taxon>
        <taxon>Pseudomonadati</taxon>
        <taxon>Pseudomonadota</taxon>
        <taxon>Alphaproteobacteria</taxon>
        <taxon>Rhodobacterales</taxon>
        <taxon>Paracoccaceae</taxon>
        <taxon>Paracoccus</taxon>
    </lineage>
</organism>
<accession>A0ABV6T0L7</accession>
<protein>
    <submittedName>
        <fullName evidence="1">Uncharacterized protein</fullName>
    </submittedName>
</protein>
<name>A0ABV6T0L7_9RHOB</name>
<dbReference type="Proteomes" id="UP001589920">
    <property type="component" value="Unassembled WGS sequence"/>
</dbReference>
<dbReference type="RefSeq" id="WP_394317863.1">
    <property type="nucleotide sequence ID" value="NZ_JBHMQU010000007.1"/>
</dbReference>